<protein>
    <submittedName>
        <fullName evidence="2">Uncharacterized protein</fullName>
    </submittedName>
</protein>
<evidence type="ECO:0000313" key="3">
    <source>
        <dbReference type="Proteomes" id="UP000887013"/>
    </source>
</evidence>
<sequence length="123" mass="14802">MQYRIKRIDFTNVTIFKTFHVWFSSKQRKSRFYPFRNNDGEMGQSARLRRSRDRRHAASGNWVAGEGRSSTFRDNKIVQLHHLPEIDNVMLLKSTPRHENSAQDDSLTIDRWHFRREKKNHCN</sequence>
<evidence type="ECO:0000313" key="2">
    <source>
        <dbReference type="EMBL" id="GFT76409.1"/>
    </source>
</evidence>
<gene>
    <name evidence="2" type="ORF">NPIL_465971</name>
</gene>
<reference evidence="2" key="1">
    <citation type="submission" date="2020-08" db="EMBL/GenBank/DDBJ databases">
        <title>Multicomponent nature underlies the extraordinary mechanical properties of spider dragline silk.</title>
        <authorList>
            <person name="Kono N."/>
            <person name="Nakamura H."/>
            <person name="Mori M."/>
            <person name="Yoshida Y."/>
            <person name="Ohtoshi R."/>
            <person name="Malay A.D."/>
            <person name="Moran D.A.P."/>
            <person name="Tomita M."/>
            <person name="Numata K."/>
            <person name="Arakawa K."/>
        </authorList>
    </citation>
    <scope>NUCLEOTIDE SEQUENCE</scope>
</reference>
<dbReference type="EMBL" id="BMAW01071072">
    <property type="protein sequence ID" value="GFT76409.1"/>
    <property type="molecule type" value="Genomic_DNA"/>
</dbReference>
<name>A0A8X6PNJ7_NEPPI</name>
<dbReference type="AlphaFoldDB" id="A0A8X6PNJ7"/>
<dbReference type="Proteomes" id="UP000887013">
    <property type="component" value="Unassembled WGS sequence"/>
</dbReference>
<evidence type="ECO:0000256" key="1">
    <source>
        <dbReference type="SAM" id="MobiDB-lite"/>
    </source>
</evidence>
<feature type="region of interest" description="Disordered" evidence="1">
    <location>
        <begin position="42"/>
        <end position="67"/>
    </location>
</feature>
<comment type="caution">
    <text evidence="2">The sequence shown here is derived from an EMBL/GenBank/DDBJ whole genome shotgun (WGS) entry which is preliminary data.</text>
</comment>
<feature type="compositionally biased region" description="Basic residues" evidence="1">
    <location>
        <begin position="47"/>
        <end position="57"/>
    </location>
</feature>
<accession>A0A8X6PNJ7</accession>
<keyword evidence="3" id="KW-1185">Reference proteome</keyword>
<organism evidence="2 3">
    <name type="scientific">Nephila pilipes</name>
    <name type="common">Giant wood spider</name>
    <name type="synonym">Nephila maculata</name>
    <dbReference type="NCBI Taxonomy" id="299642"/>
    <lineage>
        <taxon>Eukaryota</taxon>
        <taxon>Metazoa</taxon>
        <taxon>Ecdysozoa</taxon>
        <taxon>Arthropoda</taxon>
        <taxon>Chelicerata</taxon>
        <taxon>Arachnida</taxon>
        <taxon>Araneae</taxon>
        <taxon>Araneomorphae</taxon>
        <taxon>Entelegynae</taxon>
        <taxon>Araneoidea</taxon>
        <taxon>Nephilidae</taxon>
        <taxon>Nephila</taxon>
    </lineage>
</organism>
<proteinExistence type="predicted"/>